<feature type="compositionally biased region" description="Basic and acidic residues" evidence="1">
    <location>
        <begin position="617"/>
        <end position="637"/>
    </location>
</feature>
<feature type="compositionally biased region" description="Polar residues" evidence="1">
    <location>
        <begin position="406"/>
        <end position="415"/>
    </location>
</feature>
<feature type="compositionally biased region" description="Basic residues" evidence="1">
    <location>
        <begin position="1"/>
        <end position="10"/>
    </location>
</feature>
<feature type="domain" description="PORR" evidence="2">
    <location>
        <begin position="63"/>
        <end position="391"/>
    </location>
</feature>
<dbReference type="AlphaFoldDB" id="A0A2P5DMF4"/>
<evidence type="ECO:0000313" key="3">
    <source>
        <dbReference type="EMBL" id="PON74466.1"/>
    </source>
</evidence>
<feature type="compositionally biased region" description="Basic and acidic residues" evidence="1">
    <location>
        <begin position="468"/>
        <end position="483"/>
    </location>
</feature>
<dbReference type="PANTHER" id="PTHR31476:SF16">
    <property type="entry name" value="F14O23.23 PROTEIN"/>
    <property type="match status" value="1"/>
</dbReference>
<dbReference type="Proteomes" id="UP000237000">
    <property type="component" value="Unassembled WGS sequence"/>
</dbReference>
<accession>A0A2P5DMF4</accession>
<evidence type="ECO:0000256" key="1">
    <source>
        <dbReference type="SAM" id="MobiDB-lite"/>
    </source>
</evidence>
<feature type="compositionally biased region" description="Low complexity" evidence="1">
    <location>
        <begin position="642"/>
        <end position="653"/>
    </location>
</feature>
<name>A0A2P5DMF4_TREOI</name>
<dbReference type="InParanoid" id="A0A2P5DMF4"/>
<dbReference type="PANTHER" id="PTHR31476">
    <property type="entry name" value="PROTEIN WHAT'S THIS FACTOR 1 HOMOLOG, CHLOROPLASTIC"/>
    <property type="match status" value="1"/>
</dbReference>
<dbReference type="InterPro" id="IPR021099">
    <property type="entry name" value="PORR_domain"/>
</dbReference>
<evidence type="ECO:0000259" key="2">
    <source>
        <dbReference type="Pfam" id="PF11955"/>
    </source>
</evidence>
<feature type="compositionally biased region" description="Acidic residues" evidence="1">
    <location>
        <begin position="422"/>
        <end position="458"/>
    </location>
</feature>
<sequence>MQLQRPKTKTLLKPSASSIPAQLNSPPNPMTPLRFIFISRPNPRPHSYHHRRTFIDGATVKWVRDRGLDHAVEREKNLLPLINIKNLIKSEPSKSLPISTIAENRDSLSIPTRPIEFVRKYPSIFQEFLPGGAGFQPHFRLSPEVLELDAEEQLMYQSESYKQQLADRLLKLLMLCRTNKIPLSVVERLKWDLGLPQDYERSLIPEFPDYFRVGVTKDRSPGPVLELVCWISEMGASVMERKAMSGDSGYSKGMAIAFPMKFSRGFEMDKKMKKWVDDWQKLPYVSPYENAAHLPPKSDESDKWAVAVLHEFLHILVPKKTDRENVLCLGEYLGLRSRFKRAILHHPGIFYLSSKIESYTLVLKEGYKRGLLVENHPLMNMRSKYIHLMNTLKEDSKSLSVPVGSGNAQKQKQTASEFEGGKDEEEDKSEDENEGELYDSSDAEEDEYDSQEGVEEDVVNNRGRTRKTNLDVKGRVRNPERRSAGNRPGKSREKLSTEVASKAGMHSRNSRGRAEMHDRSSRGRTEMHGRSSSSRKRTEMHSRSSSSRERTEMHGRSSRGRTEMHGRSSSSRGRSEMHDRSSRGRTEMHDKSSRGTTEMHGRSSRGRTEMHGISSRGRTEMHGRSSRGRTERTEMHGRSSRGRSNFSRSSGTSMPNKTPS</sequence>
<feature type="region of interest" description="Disordered" evidence="1">
    <location>
        <begin position="1"/>
        <end position="27"/>
    </location>
</feature>
<feature type="compositionally biased region" description="Basic and acidic residues" evidence="1">
    <location>
        <begin position="573"/>
        <end position="610"/>
    </location>
</feature>
<dbReference type="EMBL" id="JXTC01000261">
    <property type="protein sequence ID" value="PON74466.1"/>
    <property type="molecule type" value="Genomic_DNA"/>
</dbReference>
<reference evidence="4" key="1">
    <citation type="submission" date="2016-06" db="EMBL/GenBank/DDBJ databases">
        <title>Parallel loss of symbiosis genes in relatives of nitrogen-fixing non-legume Parasponia.</title>
        <authorList>
            <person name="Van Velzen R."/>
            <person name="Holmer R."/>
            <person name="Bu F."/>
            <person name="Rutten L."/>
            <person name="Van Zeijl A."/>
            <person name="Liu W."/>
            <person name="Santuari L."/>
            <person name="Cao Q."/>
            <person name="Sharma T."/>
            <person name="Shen D."/>
            <person name="Roswanjaya Y."/>
            <person name="Wardhani T."/>
            <person name="Kalhor M.S."/>
            <person name="Jansen J."/>
            <person name="Van den Hoogen J."/>
            <person name="Gungor B."/>
            <person name="Hartog M."/>
            <person name="Hontelez J."/>
            <person name="Verver J."/>
            <person name="Yang W.-C."/>
            <person name="Schijlen E."/>
            <person name="Repin R."/>
            <person name="Schilthuizen M."/>
            <person name="Schranz E."/>
            <person name="Heidstra R."/>
            <person name="Miyata K."/>
            <person name="Fedorova E."/>
            <person name="Kohlen W."/>
            <person name="Bisseling T."/>
            <person name="Smit S."/>
            <person name="Geurts R."/>
        </authorList>
    </citation>
    <scope>NUCLEOTIDE SEQUENCE [LARGE SCALE GENOMIC DNA]</scope>
    <source>
        <strain evidence="4">cv. RG33-2</strain>
    </source>
</reference>
<feature type="compositionally biased region" description="Basic and acidic residues" evidence="1">
    <location>
        <begin position="536"/>
        <end position="566"/>
    </location>
</feature>
<dbReference type="FunCoup" id="A0A2P5DMF4">
    <property type="interactions" value="755"/>
</dbReference>
<comment type="caution">
    <text evidence="3">The sequence shown here is derived from an EMBL/GenBank/DDBJ whole genome shotgun (WGS) entry which is preliminary data.</text>
</comment>
<proteinExistence type="predicted"/>
<gene>
    <name evidence="3" type="ORF">TorRG33x02_247380</name>
</gene>
<dbReference type="OrthoDB" id="1892230at2759"/>
<dbReference type="InterPro" id="IPR045040">
    <property type="entry name" value="PORR_fam"/>
</dbReference>
<feature type="compositionally biased region" description="Polar residues" evidence="1">
    <location>
        <begin position="15"/>
        <end position="25"/>
    </location>
</feature>
<organism evidence="3 4">
    <name type="scientific">Trema orientale</name>
    <name type="common">Charcoal tree</name>
    <name type="synonym">Celtis orientalis</name>
    <dbReference type="NCBI Taxonomy" id="63057"/>
    <lineage>
        <taxon>Eukaryota</taxon>
        <taxon>Viridiplantae</taxon>
        <taxon>Streptophyta</taxon>
        <taxon>Embryophyta</taxon>
        <taxon>Tracheophyta</taxon>
        <taxon>Spermatophyta</taxon>
        <taxon>Magnoliopsida</taxon>
        <taxon>eudicotyledons</taxon>
        <taxon>Gunneridae</taxon>
        <taxon>Pentapetalae</taxon>
        <taxon>rosids</taxon>
        <taxon>fabids</taxon>
        <taxon>Rosales</taxon>
        <taxon>Cannabaceae</taxon>
        <taxon>Trema</taxon>
    </lineage>
</organism>
<dbReference type="GO" id="GO:0003723">
    <property type="term" value="F:RNA binding"/>
    <property type="evidence" value="ECO:0007669"/>
    <property type="project" value="InterPro"/>
</dbReference>
<feature type="region of interest" description="Disordered" evidence="1">
    <location>
        <begin position="397"/>
        <end position="660"/>
    </location>
</feature>
<evidence type="ECO:0000313" key="4">
    <source>
        <dbReference type="Proteomes" id="UP000237000"/>
    </source>
</evidence>
<dbReference type="Pfam" id="PF11955">
    <property type="entry name" value="PORR"/>
    <property type="match status" value="1"/>
</dbReference>
<dbReference type="STRING" id="63057.A0A2P5DMF4"/>
<protein>
    <submittedName>
        <fullName evidence="3">Plant organelle RNA recognition domain containing protein</fullName>
    </submittedName>
</protein>
<keyword evidence="4" id="KW-1185">Reference proteome</keyword>
<feature type="compositionally biased region" description="Basic and acidic residues" evidence="1">
    <location>
        <begin position="512"/>
        <end position="529"/>
    </location>
</feature>